<proteinExistence type="predicted"/>
<evidence type="ECO:0000313" key="1">
    <source>
        <dbReference type="EMBL" id="KAJ8616515.1"/>
    </source>
</evidence>
<reference evidence="1 2" key="1">
    <citation type="journal article" date="2022" name="Hortic Res">
        <title>A haplotype resolved chromosomal level avocado genome allows analysis of novel avocado genes.</title>
        <authorList>
            <person name="Nath O."/>
            <person name="Fletcher S.J."/>
            <person name="Hayward A."/>
            <person name="Shaw L.M."/>
            <person name="Masouleh A.K."/>
            <person name="Furtado A."/>
            <person name="Henry R.J."/>
            <person name="Mitter N."/>
        </authorList>
    </citation>
    <scope>NUCLEOTIDE SEQUENCE [LARGE SCALE GENOMIC DNA]</scope>
    <source>
        <strain evidence="2">cv. Hass</strain>
    </source>
</reference>
<dbReference type="EMBL" id="CM056820">
    <property type="protein sequence ID" value="KAJ8616515.1"/>
    <property type="molecule type" value="Genomic_DNA"/>
</dbReference>
<keyword evidence="2" id="KW-1185">Reference proteome</keyword>
<sequence>MERGSGGGDFEPSFSRLFRWLLQKRDAGKPHATSDGRVHSIGGGYFTINGHFEESEGVTRRHWRRRSWSRGVGRLGELTPEAIGSFVKC</sequence>
<evidence type="ECO:0000313" key="2">
    <source>
        <dbReference type="Proteomes" id="UP001234297"/>
    </source>
</evidence>
<name>A0ACC2K602_PERAE</name>
<comment type="caution">
    <text evidence="1">The sequence shown here is derived from an EMBL/GenBank/DDBJ whole genome shotgun (WGS) entry which is preliminary data.</text>
</comment>
<organism evidence="1 2">
    <name type="scientific">Persea americana</name>
    <name type="common">Avocado</name>
    <dbReference type="NCBI Taxonomy" id="3435"/>
    <lineage>
        <taxon>Eukaryota</taxon>
        <taxon>Viridiplantae</taxon>
        <taxon>Streptophyta</taxon>
        <taxon>Embryophyta</taxon>
        <taxon>Tracheophyta</taxon>
        <taxon>Spermatophyta</taxon>
        <taxon>Magnoliopsida</taxon>
        <taxon>Magnoliidae</taxon>
        <taxon>Laurales</taxon>
        <taxon>Lauraceae</taxon>
        <taxon>Persea</taxon>
    </lineage>
</organism>
<gene>
    <name evidence="1" type="ORF">MRB53_035887</name>
</gene>
<dbReference type="Proteomes" id="UP001234297">
    <property type="component" value="Chromosome 12"/>
</dbReference>
<accession>A0ACC2K602</accession>
<protein>
    <submittedName>
        <fullName evidence="1">Uncharacterized protein</fullName>
    </submittedName>
</protein>